<organism evidence="1 2">
    <name type="scientific">Alkalihalobacillus alcalophilus ATCC 27647 = CGMCC 1.3604</name>
    <dbReference type="NCBI Taxonomy" id="1218173"/>
    <lineage>
        <taxon>Bacteria</taxon>
        <taxon>Bacillati</taxon>
        <taxon>Bacillota</taxon>
        <taxon>Bacilli</taxon>
        <taxon>Bacillales</taxon>
        <taxon>Bacillaceae</taxon>
        <taxon>Alkalihalobacillus</taxon>
    </lineage>
</organism>
<evidence type="ECO:0000313" key="2">
    <source>
        <dbReference type="Proteomes" id="UP000002754"/>
    </source>
</evidence>
<keyword evidence="2" id="KW-1185">Reference proteome</keyword>
<reference evidence="1 2" key="1">
    <citation type="journal article" date="2014" name="Genome Announc.">
        <title>Draft Genome Sequence of Bacillus alcalophilus AV1934, a Classic Alkaliphile Isolated from Human Feces in 1934.</title>
        <authorList>
            <person name="Attie O."/>
            <person name="Jayaprakash A."/>
            <person name="Shah H."/>
            <person name="Paulsen I.T."/>
            <person name="Morino M."/>
            <person name="Takahashi Y."/>
            <person name="Narumi I."/>
            <person name="Sachidanandam R."/>
            <person name="Satoh K."/>
            <person name="Ito M."/>
            <person name="Krulwich T.A."/>
        </authorList>
    </citation>
    <scope>NUCLEOTIDE SEQUENCE [LARGE SCALE GENOMIC DNA]</scope>
    <source>
        <strain evidence="1 2">AV1934</strain>
    </source>
</reference>
<accession>A0A094YRS3</accession>
<comment type="caution">
    <text evidence="1">The sequence shown here is derived from an EMBL/GenBank/DDBJ whole genome shotgun (WGS) entry which is preliminary data.</text>
</comment>
<evidence type="ECO:0000313" key="1">
    <source>
        <dbReference type="EMBL" id="KGA96192.1"/>
    </source>
</evidence>
<sequence>MVLGATAEALHFSEQIPSTAYEEMYSDCQRLNRSCKVNLYQRLRVNHTLRKLRFKIPYF</sequence>
<name>A0A094YRS3_ALKAL</name>
<gene>
    <name evidence="1" type="ORF">BALCAV_0217855</name>
</gene>
<dbReference type="EMBL" id="ALPT02000075">
    <property type="protein sequence ID" value="KGA96192.1"/>
    <property type="molecule type" value="Genomic_DNA"/>
</dbReference>
<dbReference type="AlphaFoldDB" id="A0A094YRS3"/>
<protein>
    <submittedName>
        <fullName evidence="1">Uncharacterized protein</fullName>
    </submittedName>
</protein>
<proteinExistence type="predicted"/>
<dbReference type="Proteomes" id="UP000002754">
    <property type="component" value="Unassembled WGS sequence"/>
</dbReference>